<dbReference type="CDD" id="cd13713">
    <property type="entry name" value="PBP2_Cystine_like_1"/>
    <property type="match status" value="1"/>
</dbReference>
<dbReference type="RefSeq" id="WP_226100111.1">
    <property type="nucleotide sequence ID" value="NZ_CP162411.1"/>
</dbReference>
<feature type="signal peptide" evidence="5">
    <location>
        <begin position="1"/>
        <end position="23"/>
    </location>
</feature>
<feature type="domain" description="Solute-binding protein family 3/N-terminal" evidence="6">
    <location>
        <begin position="35"/>
        <end position="271"/>
    </location>
</feature>
<comment type="subcellular location">
    <subcellularLocation>
        <location evidence="1">Cell envelope</location>
    </subcellularLocation>
</comment>
<evidence type="ECO:0000259" key="6">
    <source>
        <dbReference type="SMART" id="SM00062"/>
    </source>
</evidence>
<comment type="similarity">
    <text evidence="2 4">Belongs to the bacterial solute-binding protein 3 family.</text>
</comment>
<reference evidence="7" key="1">
    <citation type="submission" date="2024-07" db="EMBL/GenBank/DDBJ databases">
        <authorList>
            <person name="Pedron J."/>
        </authorList>
    </citation>
    <scope>NUCLEOTIDE SEQUENCE</scope>
    <source>
        <strain evidence="7">A642-S2-A17</strain>
    </source>
</reference>
<dbReference type="AlphaFoldDB" id="A0AB39IKA3"/>
<dbReference type="InterPro" id="IPR018313">
    <property type="entry name" value="SBP_3_CS"/>
</dbReference>
<dbReference type="Pfam" id="PF00497">
    <property type="entry name" value="SBP_bac_3"/>
    <property type="match status" value="1"/>
</dbReference>
<name>A0AB39IKA3_9GAMM</name>
<protein>
    <submittedName>
        <fullName evidence="7">ABC transporter substrate-binding protein</fullName>
    </submittedName>
</protein>
<dbReference type="Gene3D" id="3.40.190.10">
    <property type="entry name" value="Periplasmic binding protein-like II"/>
    <property type="match status" value="2"/>
</dbReference>
<evidence type="ECO:0000256" key="2">
    <source>
        <dbReference type="ARBA" id="ARBA00010333"/>
    </source>
</evidence>
<accession>A0AB39IKA3</accession>
<proteinExistence type="inferred from homology"/>
<evidence type="ECO:0000313" key="7">
    <source>
        <dbReference type="EMBL" id="XDL15696.1"/>
    </source>
</evidence>
<gene>
    <name evidence="7" type="ORF">LF923_0005405</name>
</gene>
<dbReference type="InterPro" id="IPR001638">
    <property type="entry name" value="Solute-binding_3/MltF_N"/>
</dbReference>
<organism evidence="7">
    <name type="scientific">Dickeya oryzae</name>
    <dbReference type="NCBI Taxonomy" id="1240404"/>
    <lineage>
        <taxon>Bacteria</taxon>
        <taxon>Pseudomonadati</taxon>
        <taxon>Pseudomonadota</taxon>
        <taxon>Gammaproteobacteria</taxon>
        <taxon>Enterobacterales</taxon>
        <taxon>Pectobacteriaceae</taxon>
        <taxon>Dickeya</taxon>
    </lineage>
</organism>
<evidence type="ECO:0000256" key="3">
    <source>
        <dbReference type="ARBA" id="ARBA00022729"/>
    </source>
</evidence>
<dbReference type="PANTHER" id="PTHR35936:SF19">
    <property type="entry name" value="AMINO-ACID-BINDING PROTEIN YXEM-RELATED"/>
    <property type="match status" value="1"/>
</dbReference>
<evidence type="ECO:0000256" key="5">
    <source>
        <dbReference type="SAM" id="SignalP"/>
    </source>
</evidence>
<evidence type="ECO:0000256" key="1">
    <source>
        <dbReference type="ARBA" id="ARBA00004196"/>
    </source>
</evidence>
<dbReference type="SUPFAM" id="SSF53850">
    <property type="entry name" value="Periplasmic binding protein-like II"/>
    <property type="match status" value="1"/>
</dbReference>
<feature type="chain" id="PRO_5044335084" evidence="5">
    <location>
        <begin position="24"/>
        <end position="277"/>
    </location>
</feature>
<dbReference type="PROSITE" id="PS01039">
    <property type="entry name" value="SBP_BACTERIAL_3"/>
    <property type="match status" value="1"/>
</dbReference>
<dbReference type="EMBL" id="CP162411">
    <property type="protein sequence ID" value="XDL15696.1"/>
    <property type="molecule type" value="Genomic_DNA"/>
</dbReference>
<keyword evidence="3 5" id="KW-0732">Signal</keyword>
<dbReference type="PANTHER" id="PTHR35936">
    <property type="entry name" value="MEMBRANE-BOUND LYTIC MUREIN TRANSGLYCOSYLASE F"/>
    <property type="match status" value="1"/>
</dbReference>
<dbReference type="GO" id="GO:0030288">
    <property type="term" value="C:outer membrane-bounded periplasmic space"/>
    <property type="evidence" value="ECO:0007669"/>
    <property type="project" value="UniProtKB-ARBA"/>
</dbReference>
<dbReference type="SMART" id="SM00062">
    <property type="entry name" value="PBPb"/>
    <property type="match status" value="1"/>
</dbReference>
<sequence>MKKLLALMALTLSTCLALSTAQAGSTLDRVKQTGVVRNVLFNDYPPFSYLNDNNQLVGFDVDVANAVAQKLGAKLELATPGWETIVGGKWQGRWDMCICSMTPNAERAKVLDFATPYYSTFAVLIVHKDEKNIHSAADLSNKKVGLGLGSSYENYLNKSLVIPGGKPIAFPFDHVQAVPTDEEMAFRNLALGPGKRLDAVISDRITAKPRLEKLPQLRILQELYAEPNWIAVWIAVDKGDPEWSKKLADTITALRADGTLKAISMKWFGEDISGVTP</sequence>
<evidence type="ECO:0000256" key="4">
    <source>
        <dbReference type="RuleBase" id="RU003744"/>
    </source>
</evidence>